<feature type="region of interest" description="Disordered" evidence="2">
    <location>
        <begin position="349"/>
        <end position="378"/>
    </location>
</feature>
<organism evidence="3 4">
    <name type="scientific">Channa argus</name>
    <name type="common">Northern snakehead</name>
    <name type="synonym">Ophicephalus argus</name>
    <dbReference type="NCBI Taxonomy" id="215402"/>
    <lineage>
        <taxon>Eukaryota</taxon>
        <taxon>Metazoa</taxon>
        <taxon>Chordata</taxon>
        <taxon>Craniata</taxon>
        <taxon>Vertebrata</taxon>
        <taxon>Euteleostomi</taxon>
        <taxon>Actinopterygii</taxon>
        <taxon>Neopterygii</taxon>
        <taxon>Teleostei</taxon>
        <taxon>Neoteleostei</taxon>
        <taxon>Acanthomorphata</taxon>
        <taxon>Anabantaria</taxon>
        <taxon>Anabantiformes</taxon>
        <taxon>Channoidei</taxon>
        <taxon>Channidae</taxon>
        <taxon>Channa</taxon>
    </lineage>
</organism>
<name>A0A6G1QNL7_CHAAH</name>
<reference evidence="3 4" key="1">
    <citation type="submission" date="2019-02" db="EMBL/GenBank/DDBJ databases">
        <title>Opniocepnalus argus genome.</title>
        <authorList>
            <person name="Zhou C."/>
            <person name="Xiao S."/>
        </authorList>
    </citation>
    <scope>NUCLEOTIDE SEQUENCE [LARGE SCALE GENOMIC DNA]</scope>
    <source>
        <strain evidence="3">OARG1902GOOAL</strain>
        <tissue evidence="3">Muscle</tissue>
    </source>
</reference>
<evidence type="ECO:0000313" key="3">
    <source>
        <dbReference type="EMBL" id="KAF3704074.1"/>
    </source>
</evidence>
<dbReference type="Proteomes" id="UP000503349">
    <property type="component" value="Chromosome 20"/>
</dbReference>
<feature type="coiled-coil region" evidence="1">
    <location>
        <begin position="110"/>
        <end position="137"/>
    </location>
</feature>
<evidence type="ECO:0000256" key="1">
    <source>
        <dbReference type="SAM" id="Coils"/>
    </source>
</evidence>
<keyword evidence="1" id="KW-0175">Coiled coil</keyword>
<feature type="coiled-coil region" evidence="1">
    <location>
        <begin position="49"/>
        <end position="76"/>
    </location>
</feature>
<reference evidence="4" key="2">
    <citation type="submission" date="2019-02" db="EMBL/GenBank/DDBJ databases">
        <title>Opniocepnalus argus Var Kimnra genome.</title>
        <authorList>
            <person name="Zhou C."/>
            <person name="Xiao S."/>
        </authorList>
    </citation>
    <scope>NUCLEOTIDE SEQUENCE [LARGE SCALE GENOMIC DNA]</scope>
</reference>
<gene>
    <name evidence="3" type="ORF">EXN66_Car019762</name>
</gene>
<dbReference type="SUPFAM" id="SSF90257">
    <property type="entry name" value="Myosin rod fragments"/>
    <property type="match status" value="1"/>
</dbReference>
<dbReference type="EMBL" id="CM015731">
    <property type="protein sequence ID" value="KAF3704074.1"/>
    <property type="molecule type" value="Genomic_DNA"/>
</dbReference>
<evidence type="ECO:0000313" key="4">
    <source>
        <dbReference type="Proteomes" id="UP000503349"/>
    </source>
</evidence>
<sequence>MAGRRTPTHTGKYGQAAPQGSLQYYGPAPCPEQEVWHLRNCLCNVRRVNADLQGQINSMEQEIENLKRVNAEACHKANTEKDKVCRLEAILKAKDRECDDEERQKLIETIEVSESKVSELTRLLQLEEEKVKVSERECTEKINKLVTRLGKSEVGLLQVNKRKRALVEKLKEIAELLLTQETAHKRHKENWQQTHNMLQEELISLSTKDQILEEAIDNMEKEIKKLQKKNTKLVAEQKRLQKDNSTMVKDKEELEQKNANLKEEKTNFEQENAKLKLEMNEVMKERNQLVADKKNLQEENTELAEDKKIHEEHIAELKALCMKMQRKRGHTFFHCKNEVDAVAAMLEKERRKREKEKNVKEEQEKDDNKVKEVAAGGQ</sequence>
<keyword evidence="4" id="KW-1185">Reference proteome</keyword>
<feature type="compositionally biased region" description="Basic and acidic residues" evidence="2">
    <location>
        <begin position="355"/>
        <end position="372"/>
    </location>
</feature>
<proteinExistence type="predicted"/>
<accession>A0A6G1QNL7</accession>
<evidence type="ECO:0000256" key="2">
    <source>
        <dbReference type="SAM" id="MobiDB-lite"/>
    </source>
</evidence>
<protein>
    <submittedName>
        <fullName evidence="3">Uncharacterized protein</fullName>
    </submittedName>
</protein>
<dbReference type="AlphaFoldDB" id="A0A6G1QNL7"/>